<evidence type="ECO:0008006" key="5">
    <source>
        <dbReference type="Google" id="ProtNLM"/>
    </source>
</evidence>
<evidence type="ECO:0000256" key="2">
    <source>
        <dbReference type="SAM" id="SignalP"/>
    </source>
</evidence>
<dbReference type="Pfam" id="PF04955">
    <property type="entry name" value="HupE_UreJ"/>
    <property type="match status" value="1"/>
</dbReference>
<evidence type="ECO:0000256" key="1">
    <source>
        <dbReference type="SAM" id="Phobius"/>
    </source>
</evidence>
<evidence type="ECO:0000313" key="3">
    <source>
        <dbReference type="EMBL" id="OIN12316.1"/>
    </source>
</evidence>
<gene>
    <name evidence="3" type="ORF">BFR47_01090</name>
</gene>
<protein>
    <recommendedName>
        <fullName evidence="5">Protein hupE</fullName>
    </recommendedName>
</protein>
<feature type="transmembrane region" description="Helical" evidence="1">
    <location>
        <begin position="115"/>
        <end position="133"/>
    </location>
</feature>
<feature type="transmembrane region" description="Helical" evidence="1">
    <location>
        <begin position="91"/>
        <end position="108"/>
    </location>
</feature>
<sequence>MTMKIKQQGWMALAMSAVAMPASAHSGAASAGMLSGLTHPLAGWDHLLAMVAVGLWGARQQGAARWALPLTFVGVMLLGAVLGLGRLALPGVETGIAVSVAVLGMVLLAGRQFKLPAAVALTALFAVFHGHAHGAELPAAVGIGGYLAGMALTTAGLHLAGIVAGERLRDGLALRLFGSALTVTGLAMAL</sequence>
<keyword evidence="1" id="KW-0812">Transmembrane</keyword>
<dbReference type="STRING" id="1414654.BFR47_01090"/>
<feature type="transmembrane region" description="Helical" evidence="1">
    <location>
        <begin position="172"/>
        <end position="189"/>
    </location>
</feature>
<proteinExistence type="predicted"/>
<keyword evidence="1" id="KW-0472">Membrane</keyword>
<feature type="chain" id="PRO_5009632430" description="Protein hupE" evidence="2">
    <location>
        <begin position="25"/>
        <end position="190"/>
    </location>
</feature>
<dbReference type="Proteomes" id="UP000243073">
    <property type="component" value="Unassembled WGS sequence"/>
</dbReference>
<feature type="signal peptide" evidence="2">
    <location>
        <begin position="1"/>
        <end position="24"/>
    </location>
</feature>
<organism evidence="3 4">
    <name type="scientific">Oceanisphaera psychrotolerans</name>
    <dbReference type="NCBI Taxonomy" id="1414654"/>
    <lineage>
        <taxon>Bacteria</taxon>
        <taxon>Pseudomonadati</taxon>
        <taxon>Pseudomonadota</taxon>
        <taxon>Gammaproteobacteria</taxon>
        <taxon>Aeromonadales</taxon>
        <taxon>Aeromonadaceae</taxon>
        <taxon>Oceanisphaera</taxon>
    </lineage>
</organism>
<feature type="transmembrane region" description="Helical" evidence="1">
    <location>
        <begin position="66"/>
        <end position="85"/>
    </location>
</feature>
<feature type="transmembrane region" description="Helical" evidence="1">
    <location>
        <begin position="139"/>
        <end position="160"/>
    </location>
</feature>
<dbReference type="PIRSF" id="PIRSF016919">
    <property type="entry name" value="HupE_UreJ"/>
    <property type="match status" value="1"/>
</dbReference>
<dbReference type="AlphaFoldDB" id="A0A1J4QHH0"/>
<dbReference type="InterPro" id="IPR007038">
    <property type="entry name" value="HupE_UreJ"/>
</dbReference>
<name>A0A1J4QHH0_9GAMM</name>
<keyword evidence="1" id="KW-1133">Transmembrane helix</keyword>
<keyword evidence="4" id="KW-1185">Reference proteome</keyword>
<comment type="caution">
    <text evidence="3">The sequence shown here is derived from an EMBL/GenBank/DDBJ whole genome shotgun (WGS) entry which is preliminary data.</text>
</comment>
<keyword evidence="2" id="KW-0732">Signal</keyword>
<evidence type="ECO:0000313" key="4">
    <source>
        <dbReference type="Proteomes" id="UP000243073"/>
    </source>
</evidence>
<accession>A0A1J4QHH0</accession>
<reference evidence="3 4" key="1">
    <citation type="submission" date="2016-07" db="EMBL/GenBank/DDBJ databases">
        <title>Draft Genome Sequence of Oceanisphaera psychrotolerans, isolated from coastal sediment samples.</title>
        <authorList>
            <person name="Zhuo S."/>
            <person name="Ruan Z."/>
        </authorList>
    </citation>
    <scope>NUCLEOTIDE SEQUENCE [LARGE SCALE GENOMIC DNA]</scope>
    <source>
        <strain evidence="3 4">LAM-WHM-ZC</strain>
    </source>
</reference>
<dbReference type="EMBL" id="MDKE01000011">
    <property type="protein sequence ID" value="OIN12316.1"/>
    <property type="molecule type" value="Genomic_DNA"/>
</dbReference>